<evidence type="ECO:0000256" key="3">
    <source>
        <dbReference type="ARBA" id="ARBA00007811"/>
    </source>
</evidence>
<dbReference type="Proteomes" id="UP000007800">
    <property type="component" value="Unassembled WGS sequence"/>
</dbReference>
<dbReference type="GO" id="GO:0030497">
    <property type="term" value="P:fatty acid elongation"/>
    <property type="evidence" value="ECO:0007669"/>
    <property type="project" value="TreeGrafter"/>
</dbReference>
<evidence type="ECO:0000256" key="12">
    <source>
        <dbReference type="ARBA" id="ARBA00023239"/>
    </source>
</evidence>
<dbReference type="PANTHER" id="PTHR11035:SF3">
    <property type="entry name" value="VERY-LONG-CHAIN (3R)-3-HYDROXYACYL-COA DEHYDRATASE"/>
    <property type="match status" value="1"/>
</dbReference>
<feature type="transmembrane region" description="Helical" evidence="14">
    <location>
        <begin position="186"/>
        <end position="209"/>
    </location>
</feature>
<evidence type="ECO:0000256" key="6">
    <source>
        <dbReference type="ARBA" id="ARBA00022692"/>
    </source>
</evidence>
<evidence type="ECO:0000256" key="2">
    <source>
        <dbReference type="ARBA" id="ARBA00005194"/>
    </source>
</evidence>
<evidence type="ECO:0000256" key="7">
    <source>
        <dbReference type="ARBA" id="ARBA00022832"/>
    </source>
</evidence>
<evidence type="ECO:0000313" key="15">
    <source>
        <dbReference type="EMBL" id="EER10208.1"/>
    </source>
</evidence>
<dbReference type="RefSeq" id="XP_002778413.1">
    <property type="nucleotide sequence ID" value="XM_002778367.1"/>
</dbReference>
<gene>
    <name evidence="15" type="ORF">Pmar_PMAR018209</name>
</gene>
<dbReference type="GO" id="GO:0005789">
    <property type="term" value="C:endoplasmic reticulum membrane"/>
    <property type="evidence" value="ECO:0007669"/>
    <property type="project" value="TreeGrafter"/>
</dbReference>
<evidence type="ECO:0000313" key="16">
    <source>
        <dbReference type="Proteomes" id="UP000007800"/>
    </source>
</evidence>
<dbReference type="PANTHER" id="PTHR11035">
    <property type="entry name" value="VERY-LONG-CHAIN (3R)-3-HYDROXYACYL-COA DEHYDRATASE"/>
    <property type="match status" value="1"/>
</dbReference>
<evidence type="ECO:0000256" key="4">
    <source>
        <dbReference type="ARBA" id="ARBA00013122"/>
    </source>
</evidence>
<keyword evidence="6 14" id="KW-0812">Transmembrane</keyword>
<keyword evidence="11" id="KW-0275">Fatty acid biosynthesis</keyword>
<accession>C5KZ58</accession>
<dbReference type="InParanoid" id="C5KZ58"/>
<comment type="subcellular location">
    <subcellularLocation>
        <location evidence="1">Membrane</location>
        <topology evidence="1">Multi-pass membrane protein</topology>
    </subcellularLocation>
</comment>
<evidence type="ECO:0000256" key="10">
    <source>
        <dbReference type="ARBA" id="ARBA00023136"/>
    </source>
</evidence>
<proteinExistence type="inferred from homology"/>
<organism evidence="16">
    <name type="scientific">Perkinsus marinus (strain ATCC 50983 / TXsc)</name>
    <dbReference type="NCBI Taxonomy" id="423536"/>
    <lineage>
        <taxon>Eukaryota</taxon>
        <taxon>Sar</taxon>
        <taxon>Alveolata</taxon>
        <taxon>Perkinsozoa</taxon>
        <taxon>Perkinsea</taxon>
        <taxon>Perkinsida</taxon>
        <taxon>Perkinsidae</taxon>
        <taxon>Perkinsus</taxon>
    </lineage>
</organism>
<dbReference type="GO" id="GO:0042761">
    <property type="term" value="P:very long-chain fatty acid biosynthetic process"/>
    <property type="evidence" value="ECO:0007669"/>
    <property type="project" value="TreeGrafter"/>
</dbReference>
<dbReference type="InterPro" id="IPR007482">
    <property type="entry name" value="Tyr_Pase-like_PTPLA"/>
</dbReference>
<dbReference type="AlphaFoldDB" id="C5KZ58"/>
<keyword evidence="5" id="KW-0444">Lipid biosynthesis</keyword>
<protein>
    <recommendedName>
        <fullName evidence="4">very-long-chain (3R)-3-hydroxyacyl-CoA dehydratase</fullName>
        <ecNumber evidence="4">4.2.1.134</ecNumber>
    </recommendedName>
</protein>
<feature type="transmembrane region" description="Helical" evidence="14">
    <location>
        <begin position="7"/>
        <end position="25"/>
    </location>
</feature>
<dbReference type="FunCoup" id="C5KZ58">
    <property type="interactions" value="202"/>
</dbReference>
<dbReference type="OrthoDB" id="46988at2759"/>
<name>C5KZ58_PERM5</name>
<dbReference type="EC" id="4.2.1.134" evidence="4"/>
<evidence type="ECO:0000256" key="1">
    <source>
        <dbReference type="ARBA" id="ARBA00004141"/>
    </source>
</evidence>
<evidence type="ECO:0000256" key="14">
    <source>
        <dbReference type="SAM" id="Phobius"/>
    </source>
</evidence>
<reference evidence="15 16" key="1">
    <citation type="submission" date="2008-07" db="EMBL/GenBank/DDBJ databases">
        <authorList>
            <person name="El-Sayed N."/>
            <person name="Caler E."/>
            <person name="Inman J."/>
            <person name="Amedeo P."/>
            <person name="Hass B."/>
            <person name="Wortman J."/>
        </authorList>
    </citation>
    <scope>NUCLEOTIDE SEQUENCE [LARGE SCALE GENOMIC DNA]</scope>
    <source>
        <strain evidence="16">ATCC 50983 / TXsc</strain>
    </source>
</reference>
<dbReference type="OMA" id="SEWWLMY"/>
<dbReference type="GO" id="GO:0102158">
    <property type="term" value="F:very-long-chain (3R)-3-hydroxyacyl-CoA dehydratase activity"/>
    <property type="evidence" value="ECO:0007669"/>
    <property type="project" value="UniProtKB-EC"/>
</dbReference>
<dbReference type="GeneID" id="9038771"/>
<keyword evidence="8 14" id="KW-1133">Transmembrane helix</keyword>
<evidence type="ECO:0000256" key="5">
    <source>
        <dbReference type="ARBA" id="ARBA00022516"/>
    </source>
</evidence>
<feature type="transmembrane region" description="Helical" evidence="14">
    <location>
        <begin position="144"/>
        <end position="166"/>
    </location>
</feature>
<evidence type="ECO:0000256" key="9">
    <source>
        <dbReference type="ARBA" id="ARBA00023098"/>
    </source>
</evidence>
<keyword evidence="12" id="KW-0456">Lyase</keyword>
<dbReference type="Pfam" id="PF04387">
    <property type="entry name" value="PTPLA"/>
    <property type="match status" value="1"/>
</dbReference>
<evidence type="ECO:0000256" key="13">
    <source>
        <dbReference type="ARBA" id="ARBA00036671"/>
    </source>
</evidence>
<evidence type="ECO:0000256" key="11">
    <source>
        <dbReference type="ARBA" id="ARBA00023160"/>
    </source>
</evidence>
<keyword evidence="10 14" id="KW-0472">Membrane</keyword>
<dbReference type="GO" id="GO:0030148">
    <property type="term" value="P:sphingolipid biosynthetic process"/>
    <property type="evidence" value="ECO:0007669"/>
    <property type="project" value="TreeGrafter"/>
</dbReference>
<comment type="pathway">
    <text evidence="2">Lipid metabolism; fatty acid biosynthesis.</text>
</comment>
<feature type="transmembrane region" description="Helical" evidence="14">
    <location>
        <begin position="45"/>
        <end position="62"/>
    </location>
</feature>
<keyword evidence="7" id="KW-0276">Fatty acid metabolism</keyword>
<evidence type="ECO:0000256" key="8">
    <source>
        <dbReference type="ARBA" id="ARBA00022989"/>
    </source>
</evidence>
<keyword evidence="16" id="KW-1185">Reference proteome</keyword>
<dbReference type="EMBL" id="GG677709">
    <property type="protein sequence ID" value="EER10208.1"/>
    <property type="molecule type" value="Genomic_DNA"/>
</dbReference>
<comment type="catalytic activity">
    <reaction evidence="13">
        <text>a very-long-chain (3R)-3-hydroxyacyl-CoA = a very-long-chain (2E)-enoyl-CoA + H2O</text>
        <dbReference type="Rhea" id="RHEA:45812"/>
        <dbReference type="ChEBI" id="CHEBI:15377"/>
        <dbReference type="ChEBI" id="CHEBI:83728"/>
        <dbReference type="ChEBI" id="CHEBI:85440"/>
        <dbReference type="EC" id="4.2.1.134"/>
    </reaction>
</comment>
<sequence length="230" mass="25844">MGSLSHAYLLLYNTVQTLGWAYILYEALMGPLPAVSGKVIEPLYLFQGLAVLEILHSVFGLVRASPVITTIQVGFICSCKSCINIFPQVYSRLQLIYLHYRCSEVADSSPGLLPMVLAWSITEVVRYSYLGLHMSVGAPGFLKWLRYTLFLVLYPLGVYGEMRVIYDVLPVVDREGILSVAMPNSYNFSFNFAVFLKSLLAIYLPGLYVQYTHMLHQRSKQLGGHAKESQ</sequence>
<keyword evidence="9" id="KW-0443">Lipid metabolism</keyword>
<comment type="similarity">
    <text evidence="3">Belongs to the very long-chain fatty acids dehydratase HACD family.</text>
</comment>
<dbReference type="UniPathway" id="UPA00094"/>